<name>A0A0A0YRX9_9CAUD</name>
<keyword evidence="1" id="KW-0269">Exonuclease</keyword>
<dbReference type="GeneID" id="24576443"/>
<proteinExistence type="predicted"/>
<dbReference type="Gene3D" id="3.40.50.1010">
    <property type="entry name" value="5'-nuclease"/>
    <property type="match status" value="1"/>
</dbReference>
<dbReference type="EC" id="3.1.11.3" evidence="1"/>
<keyword evidence="2" id="KW-1185">Reference proteome</keyword>
<accession>A0A0A0YRX9</accession>
<evidence type="ECO:0000313" key="2">
    <source>
        <dbReference type="Proteomes" id="UP000030326"/>
    </source>
</evidence>
<dbReference type="RefSeq" id="YP_009145624.1">
    <property type="nucleotide sequence ID" value="NC_027292.1"/>
</dbReference>
<gene>
    <name evidence="1" type="ORF">NL61_27</name>
</gene>
<dbReference type="KEGG" id="vg:24576443"/>
<dbReference type="GO" id="GO:0051908">
    <property type="term" value="F:double-stranded DNA 5'-3' DNA exonuclease activity"/>
    <property type="evidence" value="ECO:0007669"/>
    <property type="project" value="UniProtKB-EC"/>
</dbReference>
<protein>
    <submittedName>
        <fullName evidence="1">Exonuclease</fullName>
        <ecNumber evidence="1">3.1.11.3</ecNumber>
    </submittedName>
</protein>
<dbReference type="OrthoDB" id="6588at10239"/>
<sequence>MTEPVRIGLALDMDYLIFSAMSASETEQDWGDDIWTLECDHAKARSIMFGTIKTIKKDIVKALMKRWPKRFPDENSFELVDICVISGKGNWRLDVLDTYKGNRVTKRKPVGYPAYCEAMMEHYENAIRVDGREGDDTLGILMTNPGLVNCDRVIGVSCDKDFNTIPGLFFWLTPMELVVNTVEDADKWHMRQTLMGDTTDGYGGVPGVGEAFEGSLMDWLDNPKFYERTIKVMSRGPRKGQEVVEWVGRERAEDETLWDCMVSLAASKGMSEEDLLVQARVARILRHGEWDDETAEPVLWTPKG</sequence>
<keyword evidence="1" id="KW-0378">Hydrolase</keyword>
<keyword evidence="1" id="KW-0540">Nuclease</keyword>
<dbReference type="Proteomes" id="UP000030326">
    <property type="component" value="Segment"/>
</dbReference>
<evidence type="ECO:0000313" key="1">
    <source>
        <dbReference type="EMBL" id="AIX12989.1"/>
    </source>
</evidence>
<dbReference type="InterPro" id="IPR029060">
    <property type="entry name" value="PIN-like_dom_sf"/>
</dbReference>
<reference evidence="1 2" key="1">
    <citation type="submission" date="2014-10" db="EMBL/GenBank/DDBJ databases">
        <title>Complete genome sequence and comparative genome analysis of Pseudomonas phage Pf-10.</title>
        <authorList>
            <person name="Valentovich L.N."/>
            <person name="Pilipchuk T.A."/>
        </authorList>
    </citation>
    <scope>NUCLEOTIDE SEQUENCE [LARGE SCALE GENOMIC DNA]</scope>
</reference>
<organism evidence="1 2">
    <name type="scientific">Pseudomonas phage Pf-10</name>
    <dbReference type="NCBI Taxonomy" id="1562076"/>
    <lineage>
        <taxon>Viruses</taxon>
        <taxon>Duplodnaviria</taxon>
        <taxon>Heunggongvirae</taxon>
        <taxon>Uroviricota</taxon>
        <taxon>Caudoviricetes</taxon>
        <taxon>Autographivirales</taxon>
        <taxon>Autotranscriptaviridae</taxon>
        <taxon>Studiervirinae</taxon>
        <taxon>Pifdecavirus</taxon>
        <taxon>Pifdecavirus BIMBV46</taxon>
        <taxon>Pifdecavirus Pf10</taxon>
    </lineage>
</organism>
<dbReference type="EMBL" id="KP025626">
    <property type="protein sequence ID" value="AIX12989.1"/>
    <property type="molecule type" value="Genomic_DNA"/>
</dbReference>
<dbReference type="SUPFAM" id="SSF88723">
    <property type="entry name" value="PIN domain-like"/>
    <property type="match status" value="1"/>
</dbReference>